<feature type="compositionally biased region" description="Low complexity" evidence="9">
    <location>
        <begin position="12"/>
        <end position="32"/>
    </location>
</feature>
<evidence type="ECO:0000256" key="1">
    <source>
        <dbReference type="ARBA" id="ARBA00004173"/>
    </source>
</evidence>
<feature type="compositionally biased region" description="Pro residues" evidence="9">
    <location>
        <begin position="99"/>
        <end position="110"/>
    </location>
</feature>
<dbReference type="Proteomes" id="UP000574390">
    <property type="component" value="Unassembled WGS sequence"/>
</dbReference>
<feature type="region of interest" description="Disordered" evidence="9">
    <location>
        <begin position="1"/>
        <end position="39"/>
    </location>
</feature>
<comment type="caution">
    <text evidence="11">The sequence shown here is derived from an EMBL/GenBank/DDBJ whole genome shotgun (WGS) entry which is preliminary data.</text>
</comment>
<keyword evidence="7" id="KW-0496">Mitochondrion</keyword>
<name>A0A7J6Q3M8_PEROL</name>
<feature type="compositionally biased region" description="Basic and acidic residues" evidence="9">
    <location>
        <begin position="1"/>
        <end position="10"/>
    </location>
</feature>
<evidence type="ECO:0000256" key="2">
    <source>
        <dbReference type="ARBA" id="ARBA00022448"/>
    </source>
</evidence>
<protein>
    <submittedName>
        <fullName evidence="11">Mitochondrial import inner membrane translocase subunit Tim9</fullName>
    </submittedName>
</protein>
<dbReference type="AlphaFoldDB" id="A0A7J6Q3M8"/>
<keyword evidence="5" id="KW-0653">Protein transport</keyword>
<keyword evidence="4" id="KW-0862">Zinc</keyword>
<sequence>GNWQWSKDDDQQQQQQQQPIRVTTTNHTPTTRYTKKDGGGIVQSSVMETITDNNNQVFERASTLVRSTVLIMTPNPTSFDGRGSSWPGHRIGDIAEYNPPLPPPPPPPPQQQQQQLKGVITTVVAIINITMASLPNLGNLTPADQAMVNKEMQDMQVNESLQIYNGLVERCFNQCIQNFRAKNLDYEETDCVKRCVGKFMTYSQRVGTRFAEKNQQVAQDQQAAAAAATASAGHP</sequence>
<keyword evidence="2" id="KW-0813">Transport</keyword>
<evidence type="ECO:0000313" key="12">
    <source>
        <dbReference type="Proteomes" id="UP000574390"/>
    </source>
</evidence>
<dbReference type="Gene3D" id="1.10.287.810">
    <property type="entry name" value="Mitochondrial import inner membrane translocase subunit tim13 like domains"/>
    <property type="match status" value="1"/>
</dbReference>
<accession>A0A7J6Q3M8</accession>
<proteinExistence type="predicted"/>
<dbReference type="SUPFAM" id="SSF144122">
    <property type="entry name" value="Tim10-like"/>
    <property type="match status" value="1"/>
</dbReference>
<dbReference type="Pfam" id="PF02953">
    <property type="entry name" value="zf-Tim10_DDP"/>
    <property type="match status" value="1"/>
</dbReference>
<dbReference type="InterPro" id="IPR035427">
    <property type="entry name" value="Tim10-like_dom_sf"/>
</dbReference>
<reference evidence="11 12" key="1">
    <citation type="submission" date="2020-04" db="EMBL/GenBank/DDBJ databases">
        <title>Perkinsus olseni comparative genomics.</title>
        <authorList>
            <person name="Bogema D.R."/>
        </authorList>
    </citation>
    <scope>NUCLEOTIDE SEQUENCE [LARGE SCALE GENOMIC DNA]</scope>
    <source>
        <strain evidence="11">ATCC PRA-205</strain>
    </source>
</reference>
<evidence type="ECO:0000256" key="7">
    <source>
        <dbReference type="ARBA" id="ARBA00023128"/>
    </source>
</evidence>
<keyword evidence="6" id="KW-0811">Translocation</keyword>
<keyword evidence="8" id="KW-1015">Disulfide bond</keyword>
<evidence type="ECO:0000256" key="3">
    <source>
        <dbReference type="ARBA" id="ARBA00022723"/>
    </source>
</evidence>
<evidence type="ECO:0000313" key="11">
    <source>
        <dbReference type="EMBL" id="KAF4702873.1"/>
    </source>
</evidence>
<evidence type="ECO:0000256" key="4">
    <source>
        <dbReference type="ARBA" id="ARBA00022833"/>
    </source>
</evidence>
<evidence type="ECO:0000256" key="6">
    <source>
        <dbReference type="ARBA" id="ARBA00023010"/>
    </source>
</evidence>
<dbReference type="GO" id="GO:0046872">
    <property type="term" value="F:metal ion binding"/>
    <property type="evidence" value="ECO:0007669"/>
    <property type="project" value="UniProtKB-KW"/>
</dbReference>
<dbReference type="GO" id="GO:0015031">
    <property type="term" value="P:protein transport"/>
    <property type="evidence" value="ECO:0007669"/>
    <property type="project" value="UniProtKB-KW"/>
</dbReference>
<evidence type="ECO:0000256" key="9">
    <source>
        <dbReference type="SAM" id="MobiDB-lite"/>
    </source>
</evidence>
<feature type="domain" description="Tim10-like" evidence="10">
    <location>
        <begin position="151"/>
        <end position="212"/>
    </location>
</feature>
<dbReference type="InterPro" id="IPR050673">
    <property type="entry name" value="Mito_inner_translocase_sub"/>
</dbReference>
<dbReference type="InterPro" id="IPR004217">
    <property type="entry name" value="Tim10-like"/>
</dbReference>
<gene>
    <name evidence="11" type="primary">TIMM9_1</name>
    <name evidence="11" type="ORF">FOZ62_003326</name>
</gene>
<evidence type="ECO:0000256" key="8">
    <source>
        <dbReference type="ARBA" id="ARBA00023157"/>
    </source>
</evidence>
<evidence type="ECO:0000256" key="5">
    <source>
        <dbReference type="ARBA" id="ARBA00022927"/>
    </source>
</evidence>
<dbReference type="GO" id="GO:0005739">
    <property type="term" value="C:mitochondrion"/>
    <property type="evidence" value="ECO:0007669"/>
    <property type="project" value="UniProtKB-SubCell"/>
</dbReference>
<evidence type="ECO:0000259" key="10">
    <source>
        <dbReference type="Pfam" id="PF02953"/>
    </source>
</evidence>
<organism evidence="11 12">
    <name type="scientific">Perkinsus olseni</name>
    <name type="common">Perkinsus atlanticus</name>
    <dbReference type="NCBI Taxonomy" id="32597"/>
    <lineage>
        <taxon>Eukaryota</taxon>
        <taxon>Sar</taxon>
        <taxon>Alveolata</taxon>
        <taxon>Perkinsozoa</taxon>
        <taxon>Perkinsea</taxon>
        <taxon>Perkinsida</taxon>
        <taxon>Perkinsidae</taxon>
        <taxon>Perkinsus</taxon>
    </lineage>
</organism>
<comment type="subcellular location">
    <subcellularLocation>
        <location evidence="1">Mitochondrion</location>
    </subcellularLocation>
</comment>
<keyword evidence="3" id="KW-0479">Metal-binding</keyword>
<dbReference type="EMBL" id="JABANM010032475">
    <property type="protein sequence ID" value="KAF4702873.1"/>
    <property type="molecule type" value="Genomic_DNA"/>
</dbReference>
<feature type="non-terminal residue" evidence="11">
    <location>
        <position position="235"/>
    </location>
</feature>
<feature type="region of interest" description="Disordered" evidence="9">
    <location>
        <begin position="76"/>
        <end position="115"/>
    </location>
</feature>
<dbReference type="PANTHER" id="PTHR13172">
    <property type="entry name" value="MITOCHONDRIAL IMPORT INNER MEMBRANE TRANSLOCASE SUBUNIT TIM9B"/>
    <property type="match status" value="1"/>
</dbReference>